<sequence>MMLEKIHKKEKDMVNKYADLLGLDEDIDAQSTPLDLKLRIVALKRKFPNKILKPLKPRRTQVYAFPHDIWFMVVEYLETLSVLKLEKTCMSLYLIFNQVCDVCDNKTMTLNSKCKHFWRKQYLQNDCPYKSNTEFTNIYCRALKALVSRQIVKDIATERLLRLRQNMCFKGSHALKLIKKDKGNFVCDLCSQHVPITNHCGQKCIKHKKYFFTCLYPIPQNGRQVPHRCYCICCMTLMSENDTMKTLRRDLGFYLGLKQYTVFINFNDNMGYSKIVKPKEIKIGFLNEYF</sequence>
<dbReference type="AlphaFoldDB" id="A0A078A3F7"/>
<accession>A0A078A3F7</accession>
<dbReference type="Proteomes" id="UP000039865">
    <property type="component" value="Unassembled WGS sequence"/>
</dbReference>
<dbReference type="InParanoid" id="A0A078A3F7"/>
<keyword evidence="2" id="KW-1185">Reference proteome</keyword>
<dbReference type="EMBL" id="CCKQ01005470">
    <property type="protein sequence ID" value="CDW76712.1"/>
    <property type="molecule type" value="Genomic_DNA"/>
</dbReference>
<gene>
    <name evidence="1" type="primary">Contig13125.g13997</name>
    <name evidence="1" type="ORF">STYLEM_5673</name>
</gene>
<proteinExistence type="predicted"/>
<protein>
    <recommendedName>
        <fullName evidence="3">F-box domain-containing protein</fullName>
    </recommendedName>
</protein>
<organism evidence="1 2">
    <name type="scientific">Stylonychia lemnae</name>
    <name type="common">Ciliate</name>
    <dbReference type="NCBI Taxonomy" id="5949"/>
    <lineage>
        <taxon>Eukaryota</taxon>
        <taxon>Sar</taxon>
        <taxon>Alveolata</taxon>
        <taxon>Ciliophora</taxon>
        <taxon>Intramacronucleata</taxon>
        <taxon>Spirotrichea</taxon>
        <taxon>Stichotrichia</taxon>
        <taxon>Sporadotrichida</taxon>
        <taxon>Oxytrichidae</taxon>
        <taxon>Stylonychinae</taxon>
        <taxon>Stylonychia</taxon>
    </lineage>
</organism>
<name>A0A078A3F7_STYLE</name>
<evidence type="ECO:0008006" key="3">
    <source>
        <dbReference type="Google" id="ProtNLM"/>
    </source>
</evidence>
<evidence type="ECO:0000313" key="2">
    <source>
        <dbReference type="Proteomes" id="UP000039865"/>
    </source>
</evidence>
<reference evidence="1 2" key="1">
    <citation type="submission" date="2014-06" db="EMBL/GenBank/DDBJ databases">
        <authorList>
            <person name="Swart Estienne"/>
        </authorList>
    </citation>
    <scope>NUCLEOTIDE SEQUENCE [LARGE SCALE GENOMIC DNA]</scope>
    <source>
        <strain evidence="1 2">130c</strain>
    </source>
</reference>
<evidence type="ECO:0000313" key="1">
    <source>
        <dbReference type="EMBL" id="CDW76712.1"/>
    </source>
</evidence>